<dbReference type="InterPro" id="IPR051656">
    <property type="entry name" value="LEM_domain"/>
</dbReference>
<evidence type="ECO:0000259" key="2">
    <source>
        <dbReference type="PROSITE" id="PS50955"/>
    </source>
</evidence>
<feature type="region of interest" description="Disordered" evidence="1">
    <location>
        <begin position="89"/>
        <end position="112"/>
    </location>
</feature>
<sequence>MPVFEEDPTRLSKSRLRSDLVAHSVVLPCDSSRKAVYVDLHLKHIDPRHAADFSSDEEDQVFHTIKVNRFSCCEYLGGIDTLLRRQLRTEGTHTGSPPSDSGLLSHGFIDWS</sequence>
<dbReference type="Proteomes" id="UP001148018">
    <property type="component" value="Unassembled WGS sequence"/>
</dbReference>
<reference evidence="3" key="1">
    <citation type="submission" date="2022-07" db="EMBL/GenBank/DDBJ databases">
        <title>Chromosome-level genome of Muraenolepis orangiensis.</title>
        <authorList>
            <person name="Kim J."/>
        </authorList>
    </citation>
    <scope>NUCLEOTIDE SEQUENCE</scope>
    <source>
        <strain evidence="3">KU_S4_2022</strain>
        <tissue evidence="3">Muscle</tissue>
    </source>
</reference>
<evidence type="ECO:0000313" key="4">
    <source>
        <dbReference type="Proteomes" id="UP001148018"/>
    </source>
</evidence>
<dbReference type="InterPro" id="IPR013146">
    <property type="entry name" value="LEM-like_dom"/>
</dbReference>
<dbReference type="EMBL" id="JANIIK010000117">
    <property type="protein sequence ID" value="KAJ3585917.1"/>
    <property type="molecule type" value="Genomic_DNA"/>
</dbReference>
<dbReference type="SMART" id="SM01261">
    <property type="entry name" value="Thymopoietin"/>
    <property type="match status" value="1"/>
</dbReference>
<organism evidence="3 4">
    <name type="scientific">Muraenolepis orangiensis</name>
    <name type="common">Patagonian moray cod</name>
    <dbReference type="NCBI Taxonomy" id="630683"/>
    <lineage>
        <taxon>Eukaryota</taxon>
        <taxon>Metazoa</taxon>
        <taxon>Chordata</taxon>
        <taxon>Craniata</taxon>
        <taxon>Vertebrata</taxon>
        <taxon>Euteleostomi</taxon>
        <taxon>Actinopterygii</taxon>
        <taxon>Neopterygii</taxon>
        <taxon>Teleostei</taxon>
        <taxon>Neoteleostei</taxon>
        <taxon>Acanthomorphata</taxon>
        <taxon>Zeiogadaria</taxon>
        <taxon>Gadariae</taxon>
        <taxon>Gadiformes</taxon>
        <taxon>Muraenolepidoidei</taxon>
        <taxon>Muraenolepididae</taxon>
        <taxon>Muraenolepis</taxon>
    </lineage>
</organism>
<dbReference type="PROSITE" id="PS50955">
    <property type="entry name" value="LEM_LIKE"/>
    <property type="match status" value="1"/>
</dbReference>
<feature type="domain" description="LEM-like" evidence="2">
    <location>
        <begin position="5"/>
        <end position="48"/>
    </location>
</feature>
<dbReference type="InterPro" id="IPR011015">
    <property type="entry name" value="LEM/LEM-like_dom_sf"/>
</dbReference>
<keyword evidence="4" id="KW-1185">Reference proteome</keyword>
<evidence type="ECO:0000313" key="3">
    <source>
        <dbReference type="EMBL" id="KAJ3585917.1"/>
    </source>
</evidence>
<name>A0A9Q0DFX4_9TELE</name>
<dbReference type="Gene3D" id="1.10.720.40">
    <property type="match status" value="1"/>
</dbReference>
<dbReference type="FunFam" id="1.10.720.40:FF:000001">
    <property type="entry name" value="LEM domain containing 2, isoform CRA_a"/>
    <property type="match status" value="1"/>
</dbReference>
<evidence type="ECO:0000256" key="1">
    <source>
        <dbReference type="SAM" id="MobiDB-lite"/>
    </source>
</evidence>
<dbReference type="AlphaFoldDB" id="A0A9Q0DFX4"/>
<dbReference type="SUPFAM" id="SSF63451">
    <property type="entry name" value="LEM domain"/>
    <property type="match status" value="1"/>
</dbReference>
<dbReference type="OrthoDB" id="6363067at2759"/>
<dbReference type="GO" id="GO:0003677">
    <property type="term" value="F:DNA binding"/>
    <property type="evidence" value="ECO:0007669"/>
    <property type="project" value="InterPro"/>
</dbReference>
<dbReference type="Pfam" id="PF08198">
    <property type="entry name" value="Thymopoietin"/>
    <property type="match status" value="1"/>
</dbReference>
<accession>A0A9Q0DFX4</accession>
<gene>
    <name evidence="3" type="ORF">NHX12_012324</name>
</gene>
<dbReference type="PANTHER" id="PTHR12019">
    <property type="entry name" value="LAMINA-ASSOCIATED POLYPEPTIDE THYMOPOIETIN"/>
    <property type="match status" value="1"/>
</dbReference>
<comment type="caution">
    <text evidence="3">The sequence shown here is derived from an EMBL/GenBank/DDBJ whole genome shotgun (WGS) entry which is preliminary data.</text>
</comment>
<dbReference type="PANTHER" id="PTHR12019:SF22">
    <property type="entry name" value="LAMINA-ASSOCIATED POLYPEPTIDE 2, ISOFORMS BETA_GAMMA"/>
    <property type="match status" value="1"/>
</dbReference>
<protein>
    <recommendedName>
        <fullName evidence="2">LEM-like domain-containing protein</fullName>
    </recommendedName>
</protein>
<proteinExistence type="predicted"/>